<comment type="caution">
    <text evidence="1">The sequence shown here is derived from an EMBL/GenBank/DDBJ whole genome shotgun (WGS) entry which is preliminary data.</text>
</comment>
<gene>
    <name evidence="1" type="ORF">GJ698_07555</name>
</gene>
<organism evidence="1 2">
    <name type="scientific">Duganella aquatilis</name>
    <dbReference type="NCBI Taxonomy" id="2666082"/>
    <lineage>
        <taxon>Bacteria</taxon>
        <taxon>Pseudomonadati</taxon>
        <taxon>Pseudomonadota</taxon>
        <taxon>Betaproteobacteria</taxon>
        <taxon>Burkholderiales</taxon>
        <taxon>Oxalobacteraceae</taxon>
        <taxon>Telluria group</taxon>
        <taxon>Duganella</taxon>
    </lineage>
</organism>
<dbReference type="AlphaFoldDB" id="A0A844CYY6"/>
<proteinExistence type="predicted"/>
<evidence type="ECO:0000313" key="2">
    <source>
        <dbReference type="Proteomes" id="UP000439986"/>
    </source>
</evidence>
<sequence length="428" mass="45044">MGIFSRRRKPAADTGGLGATLIALRLEAGDVAPAQSVVVVFNAAGHGRRVVAGKVACEQGEMAFCFHPGPYTVDLVPFASAPEWGLRLRFVVDAPNPRVSQQRFDLYLFSETAGRLELADFAAAAGMALQAELAQGALDLPPCTSLDEWHAFRAGLNQLMYTRYGVTVDDCLPVDLGEQVDFATILQSRAQQAAEADRRAAEQKAVANAAVSAGPTAPVEPHIGTAAPGAATIATAPDVADTAIAPAAHASATRTATTTTTVVRAASASGHAAPTAVSTGVAGGQMPHGATAAEQDARALRRLFIELPVLSVELRLLTLPDGLPIFEKHQSLLLRLGMAALNVNTMPSLAWAAPDQPLPAADQARRSAQTMTAQTALDEAWSLLARLQLADSQQWPQLLDEADRICANLETGLSLRRAPHIERTEPSL</sequence>
<dbReference type="Proteomes" id="UP000439986">
    <property type="component" value="Unassembled WGS sequence"/>
</dbReference>
<keyword evidence="2" id="KW-1185">Reference proteome</keyword>
<protein>
    <submittedName>
        <fullName evidence="1">Uncharacterized protein</fullName>
    </submittedName>
</protein>
<evidence type="ECO:0000313" key="1">
    <source>
        <dbReference type="EMBL" id="MRW83951.1"/>
    </source>
</evidence>
<dbReference type="EMBL" id="WKJL01000003">
    <property type="protein sequence ID" value="MRW83951.1"/>
    <property type="molecule type" value="Genomic_DNA"/>
</dbReference>
<accession>A0A844CYY6</accession>
<name>A0A844CYY6_9BURK</name>
<reference evidence="1 2" key="1">
    <citation type="submission" date="2019-11" db="EMBL/GenBank/DDBJ databases">
        <title>Novel species isolated from a subtropical stream in China.</title>
        <authorList>
            <person name="Lu H."/>
        </authorList>
    </citation>
    <scope>NUCLEOTIDE SEQUENCE [LARGE SCALE GENOMIC DNA]</scope>
    <source>
        <strain evidence="1 2">FT26W</strain>
    </source>
</reference>